<gene>
    <name evidence="1" type="ORF">XNOV1_A027521</name>
</gene>
<proteinExistence type="predicted"/>
<reference evidence="1" key="1">
    <citation type="submission" date="2023-08" db="EMBL/GenBank/DDBJ databases">
        <authorList>
            <person name="Alioto T."/>
            <person name="Alioto T."/>
            <person name="Gomez Garrido J."/>
        </authorList>
    </citation>
    <scope>NUCLEOTIDE SEQUENCE</scope>
</reference>
<evidence type="ECO:0000313" key="2">
    <source>
        <dbReference type="Proteomes" id="UP001178508"/>
    </source>
</evidence>
<sequence length="137" mass="15887">MHDKEAHVSGARARALFRTLSPKQQKVPLKPLRGHRARCCPLMQRGAVRHSVQQSRTTQPEDTGVTFCSSITERDRVATLKCRLKQSENDLQLNQRYDSLLFHCYLRKFDPKSPETVKLNRAVVEYICEDQLPTTHW</sequence>
<dbReference type="AlphaFoldDB" id="A0AAV1GV69"/>
<keyword evidence="2" id="KW-1185">Reference proteome</keyword>
<name>A0AAV1GV69_XYRNO</name>
<evidence type="ECO:0000313" key="1">
    <source>
        <dbReference type="EMBL" id="CAJ1077265.1"/>
    </source>
</evidence>
<dbReference type="Proteomes" id="UP001178508">
    <property type="component" value="Chromosome 17"/>
</dbReference>
<protein>
    <submittedName>
        <fullName evidence="1">Uncharacterized protein</fullName>
    </submittedName>
</protein>
<dbReference type="EMBL" id="OY660880">
    <property type="protein sequence ID" value="CAJ1077265.1"/>
    <property type="molecule type" value="Genomic_DNA"/>
</dbReference>
<organism evidence="1 2">
    <name type="scientific">Xyrichtys novacula</name>
    <name type="common">Pearly razorfish</name>
    <name type="synonym">Hemipteronotus novacula</name>
    <dbReference type="NCBI Taxonomy" id="13765"/>
    <lineage>
        <taxon>Eukaryota</taxon>
        <taxon>Metazoa</taxon>
        <taxon>Chordata</taxon>
        <taxon>Craniata</taxon>
        <taxon>Vertebrata</taxon>
        <taxon>Euteleostomi</taxon>
        <taxon>Actinopterygii</taxon>
        <taxon>Neopterygii</taxon>
        <taxon>Teleostei</taxon>
        <taxon>Neoteleostei</taxon>
        <taxon>Acanthomorphata</taxon>
        <taxon>Eupercaria</taxon>
        <taxon>Labriformes</taxon>
        <taxon>Labridae</taxon>
        <taxon>Xyrichtys</taxon>
    </lineage>
</organism>
<accession>A0AAV1GV69</accession>